<dbReference type="PROSITE" id="PS50943">
    <property type="entry name" value="HTH_CROC1"/>
    <property type="match status" value="1"/>
</dbReference>
<evidence type="ECO:0000313" key="3">
    <source>
        <dbReference type="Proteomes" id="UP000275137"/>
    </source>
</evidence>
<gene>
    <name evidence="2" type="ORF">ED236_00940</name>
</gene>
<dbReference type="EMBL" id="RJVP01000001">
    <property type="protein sequence ID" value="ROH88080.1"/>
    <property type="molecule type" value="Genomic_DNA"/>
</dbReference>
<proteinExistence type="predicted"/>
<protein>
    <recommendedName>
        <fullName evidence="1">HTH cro/C1-type domain-containing protein</fullName>
    </recommendedName>
</protein>
<evidence type="ECO:0000259" key="1">
    <source>
        <dbReference type="PROSITE" id="PS50943"/>
    </source>
</evidence>
<accession>A0A3N0V5J8</accession>
<name>A0A3N0V5J8_9PROT</name>
<dbReference type="Proteomes" id="UP000275137">
    <property type="component" value="Unassembled WGS sequence"/>
</dbReference>
<feature type="domain" description="HTH cro/C1-type" evidence="1">
    <location>
        <begin position="33"/>
        <end position="79"/>
    </location>
</feature>
<dbReference type="Pfam" id="PF12375">
    <property type="entry name" value="DUF3653"/>
    <property type="match status" value="1"/>
</dbReference>
<sequence length="155" mass="17637">MVDIPARQVSAGGALVKRRYKRKPYKPIDYERFRQTRLLAGLTQTEAACLLHVTERTVRLWEQGRHPVPYAAFKLLRILTGYALPGDAWAGWQLHGEHLTSPGGRTFTAKELGWMWLTFAMARNWQEQRLAEQAARSQAREAAALSPPSTLRLVK</sequence>
<dbReference type="Gene3D" id="1.10.260.40">
    <property type="entry name" value="lambda repressor-like DNA-binding domains"/>
    <property type="match status" value="1"/>
</dbReference>
<dbReference type="CDD" id="cd00093">
    <property type="entry name" value="HTH_XRE"/>
    <property type="match status" value="1"/>
</dbReference>
<organism evidence="2 3">
    <name type="scientific">Pseudomethylobacillus aquaticus</name>
    <dbReference type="NCBI Taxonomy" id="2676064"/>
    <lineage>
        <taxon>Bacteria</taxon>
        <taxon>Pseudomonadati</taxon>
        <taxon>Pseudomonadota</taxon>
        <taxon>Betaproteobacteria</taxon>
        <taxon>Nitrosomonadales</taxon>
        <taxon>Methylophilaceae</taxon>
        <taxon>Pseudomethylobacillus</taxon>
    </lineage>
</organism>
<keyword evidence="3" id="KW-1185">Reference proteome</keyword>
<dbReference type="SUPFAM" id="SSF47413">
    <property type="entry name" value="lambda repressor-like DNA-binding domains"/>
    <property type="match status" value="1"/>
</dbReference>
<evidence type="ECO:0000313" key="2">
    <source>
        <dbReference type="EMBL" id="ROH88080.1"/>
    </source>
</evidence>
<dbReference type="InterPro" id="IPR010982">
    <property type="entry name" value="Lambda_DNA-bd_dom_sf"/>
</dbReference>
<dbReference type="InterPro" id="IPR021077">
    <property type="entry name" value="Phage_phi-Lf_Orf112"/>
</dbReference>
<reference evidence="2 3" key="1">
    <citation type="submission" date="2018-10" db="EMBL/GenBank/DDBJ databases">
        <authorList>
            <person name="Chen W.-M."/>
        </authorList>
    </citation>
    <scope>NUCLEOTIDE SEQUENCE [LARGE SCALE GENOMIC DNA]</scope>
    <source>
        <strain evidence="2 3">H-5</strain>
    </source>
</reference>
<dbReference type="AlphaFoldDB" id="A0A3N0V5J8"/>
<comment type="caution">
    <text evidence="2">The sequence shown here is derived from an EMBL/GenBank/DDBJ whole genome shotgun (WGS) entry which is preliminary data.</text>
</comment>
<dbReference type="NCBIfam" id="NF040522">
    <property type="entry name" value="VC1465_fam"/>
    <property type="match status" value="1"/>
</dbReference>
<dbReference type="GO" id="GO:0003677">
    <property type="term" value="F:DNA binding"/>
    <property type="evidence" value="ECO:0007669"/>
    <property type="project" value="InterPro"/>
</dbReference>
<dbReference type="InterPro" id="IPR001387">
    <property type="entry name" value="Cro/C1-type_HTH"/>
</dbReference>